<gene>
    <name evidence="3" type="ORF">J437_LFUL008399</name>
</gene>
<feature type="compositionally biased region" description="Low complexity" evidence="1">
    <location>
        <begin position="312"/>
        <end position="321"/>
    </location>
</feature>
<dbReference type="Pfam" id="PF00619">
    <property type="entry name" value="CARD"/>
    <property type="match status" value="1"/>
</dbReference>
<comment type="caution">
    <text evidence="3">The sequence shown here is derived from an EMBL/GenBank/DDBJ whole genome shotgun (WGS) entry which is preliminary data.</text>
</comment>
<dbReference type="Proteomes" id="UP000792457">
    <property type="component" value="Unassembled WGS sequence"/>
</dbReference>
<organism evidence="3 4">
    <name type="scientific">Ladona fulva</name>
    <name type="common">Scarce chaser dragonfly</name>
    <name type="synonym">Libellula fulva</name>
    <dbReference type="NCBI Taxonomy" id="123851"/>
    <lineage>
        <taxon>Eukaryota</taxon>
        <taxon>Metazoa</taxon>
        <taxon>Ecdysozoa</taxon>
        <taxon>Arthropoda</taxon>
        <taxon>Hexapoda</taxon>
        <taxon>Insecta</taxon>
        <taxon>Pterygota</taxon>
        <taxon>Palaeoptera</taxon>
        <taxon>Odonata</taxon>
        <taxon>Epiprocta</taxon>
        <taxon>Anisoptera</taxon>
        <taxon>Libelluloidea</taxon>
        <taxon>Libellulidae</taxon>
        <taxon>Ladona</taxon>
    </lineage>
</organism>
<reference evidence="3" key="2">
    <citation type="submission" date="2017-10" db="EMBL/GenBank/DDBJ databases">
        <title>Ladona fulva Genome sequencing and assembly.</title>
        <authorList>
            <person name="Murali S."/>
            <person name="Richards S."/>
            <person name="Bandaranaike D."/>
            <person name="Bellair M."/>
            <person name="Blankenburg K."/>
            <person name="Chao H."/>
            <person name="Dinh H."/>
            <person name="Doddapaneni H."/>
            <person name="Dugan-Rocha S."/>
            <person name="Elkadiri S."/>
            <person name="Gnanaolivu R."/>
            <person name="Hernandez B."/>
            <person name="Skinner E."/>
            <person name="Javaid M."/>
            <person name="Lee S."/>
            <person name="Li M."/>
            <person name="Ming W."/>
            <person name="Munidasa M."/>
            <person name="Muniz J."/>
            <person name="Nguyen L."/>
            <person name="Hughes D."/>
            <person name="Osuji N."/>
            <person name="Pu L.-L."/>
            <person name="Puazo M."/>
            <person name="Qu C."/>
            <person name="Quiroz J."/>
            <person name="Raj R."/>
            <person name="Weissenberger G."/>
            <person name="Xin Y."/>
            <person name="Zou X."/>
            <person name="Han Y."/>
            <person name="Worley K."/>
            <person name="Muzny D."/>
            <person name="Gibbs R."/>
        </authorList>
    </citation>
    <scope>NUCLEOTIDE SEQUENCE</scope>
    <source>
        <strain evidence="3">Sampled in the wild</strain>
    </source>
</reference>
<dbReference type="GO" id="GO:0002020">
    <property type="term" value="F:protease binding"/>
    <property type="evidence" value="ECO:0007669"/>
    <property type="project" value="InterPro"/>
</dbReference>
<evidence type="ECO:0000256" key="1">
    <source>
        <dbReference type="SAM" id="MobiDB-lite"/>
    </source>
</evidence>
<protein>
    <recommendedName>
        <fullName evidence="2">CARD domain-containing protein</fullName>
    </recommendedName>
</protein>
<keyword evidence="4" id="KW-1185">Reference proteome</keyword>
<sequence>MVRIGCANFVDVNVMDVLQREALSRNGPAILADLDVEYVEDHLLSKGVLSVDDVDRLQNKFSTRKERATHLLRILPYRGPSAFDEFVESLREPYSWLAERLEKDIVEKPVSTGAEATKIGFVDAHKFEDNPDIIPNEICETITAVSTILSSLGTSICSLGDCLVDLANVFNTLNTIQKPQCLIQSNLVNGSTRGRKTGNVMRYTGGGDFGAQDKVTKNVGHEVNETEISLKKLSVTERRQVDLKCDGILDNIERVRHKNDKICGQENVNSEVSNPANVVPVVHNCISSSDMELTLKESYQTSEFANVTSKSLVSDLSSPSPETGLPVNSPDSGMFSEELSSHSLKSLCEANDIDEADGRKVSIPPSQDRSDGDMSNYTTSYCERNAQAVKDFTSCCKELRYKEQNLLHSLKDYVNAVRSVAAQITDRGPGLARVV</sequence>
<dbReference type="SMART" id="SM00114">
    <property type="entry name" value="CARD"/>
    <property type="match status" value="1"/>
</dbReference>
<accession>A0A8K0NZJ8</accession>
<dbReference type="GO" id="GO:0070513">
    <property type="term" value="F:death domain binding"/>
    <property type="evidence" value="ECO:0007669"/>
    <property type="project" value="InterPro"/>
</dbReference>
<dbReference type="CDD" id="cd01671">
    <property type="entry name" value="CARD"/>
    <property type="match status" value="1"/>
</dbReference>
<dbReference type="InterPro" id="IPR001315">
    <property type="entry name" value="CARD"/>
</dbReference>
<dbReference type="GO" id="GO:0042981">
    <property type="term" value="P:regulation of apoptotic process"/>
    <property type="evidence" value="ECO:0007669"/>
    <property type="project" value="InterPro"/>
</dbReference>
<dbReference type="SUPFAM" id="SSF47986">
    <property type="entry name" value="DEATH domain"/>
    <property type="match status" value="1"/>
</dbReference>
<dbReference type="EMBL" id="KZ308326">
    <property type="protein sequence ID" value="KAG8227527.1"/>
    <property type="molecule type" value="Genomic_DNA"/>
</dbReference>
<feature type="region of interest" description="Disordered" evidence="1">
    <location>
        <begin position="355"/>
        <end position="375"/>
    </location>
</feature>
<dbReference type="Gene3D" id="1.10.533.10">
    <property type="entry name" value="Death Domain, Fas"/>
    <property type="match status" value="1"/>
</dbReference>
<dbReference type="InterPro" id="IPR011029">
    <property type="entry name" value="DEATH-like_dom_sf"/>
</dbReference>
<dbReference type="AlphaFoldDB" id="A0A8K0NZJ8"/>
<dbReference type="PANTHER" id="PTHR15034">
    <property type="entry name" value="DEATH DOMAIN-CONTAINING PROTEIN CRADD"/>
    <property type="match status" value="1"/>
</dbReference>
<name>A0A8K0NZJ8_LADFU</name>
<dbReference type="PANTHER" id="PTHR15034:SF5">
    <property type="entry name" value="DEATH DOMAIN-CONTAINING PROTEIN CRADD"/>
    <property type="match status" value="1"/>
</dbReference>
<reference evidence="3" key="1">
    <citation type="submission" date="2013-04" db="EMBL/GenBank/DDBJ databases">
        <authorList>
            <person name="Qu J."/>
            <person name="Murali S.C."/>
            <person name="Bandaranaike D."/>
            <person name="Bellair M."/>
            <person name="Blankenburg K."/>
            <person name="Chao H."/>
            <person name="Dinh H."/>
            <person name="Doddapaneni H."/>
            <person name="Downs B."/>
            <person name="Dugan-Rocha S."/>
            <person name="Elkadiri S."/>
            <person name="Gnanaolivu R.D."/>
            <person name="Hernandez B."/>
            <person name="Javaid M."/>
            <person name="Jayaseelan J.C."/>
            <person name="Lee S."/>
            <person name="Li M."/>
            <person name="Ming W."/>
            <person name="Munidasa M."/>
            <person name="Muniz J."/>
            <person name="Nguyen L."/>
            <person name="Ongeri F."/>
            <person name="Osuji N."/>
            <person name="Pu L.-L."/>
            <person name="Puazo M."/>
            <person name="Qu C."/>
            <person name="Quiroz J."/>
            <person name="Raj R."/>
            <person name="Weissenberger G."/>
            <person name="Xin Y."/>
            <person name="Zou X."/>
            <person name="Han Y."/>
            <person name="Richards S."/>
            <person name="Worley K."/>
            <person name="Muzny D."/>
            <person name="Gibbs R."/>
        </authorList>
    </citation>
    <scope>NUCLEOTIDE SEQUENCE</scope>
    <source>
        <strain evidence="3">Sampled in the wild</strain>
    </source>
</reference>
<dbReference type="InterPro" id="IPR037939">
    <property type="entry name" value="CRADD"/>
</dbReference>
<evidence type="ECO:0000259" key="2">
    <source>
        <dbReference type="PROSITE" id="PS50209"/>
    </source>
</evidence>
<feature type="domain" description="CARD" evidence="2">
    <location>
        <begin position="15"/>
        <end position="92"/>
    </location>
</feature>
<evidence type="ECO:0000313" key="4">
    <source>
        <dbReference type="Proteomes" id="UP000792457"/>
    </source>
</evidence>
<proteinExistence type="predicted"/>
<evidence type="ECO:0000313" key="3">
    <source>
        <dbReference type="EMBL" id="KAG8227527.1"/>
    </source>
</evidence>
<dbReference type="OrthoDB" id="1357022at2759"/>
<feature type="region of interest" description="Disordered" evidence="1">
    <location>
        <begin position="312"/>
        <end position="337"/>
    </location>
</feature>
<dbReference type="PROSITE" id="PS50209">
    <property type="entry name" value="CARD"/>
    <property type="match status" value="1"/>
</dbReference>